<evidence type="ECO:0000256" key="5">
    <source>
        <dbReference type="PROSITE-ProRule" id="PRU00723"/>
    </source>
</evidence>
<dbReference type="PANTHER" id="PTHR12675">
    <property type="entry name" value="MUSCLEBLIND-LIKE PROTEIN"/>
    <property type="match status" value="1"/>
</dbReference>
<accession>A0A7I8XLE5</accession>
<gene>
    <name evidence="10" type="ORF">BXYJ_LOCUS1936</name>
</gene>
<dbReference type="SMART" id="SM00256">
    <property type="entry name" value="FBOX"/>
    <property type="match status" value="1"/>
</dbReference>
<evidence type="ECO:0000313" key="10">
    <source>
        <dbReference type="EMBL" id="CAD5210453.1"/>
    </source>
</evidence>
<protein>
    <submittedName>
        <fullName evidence="10">(pine wood nematode) hypothetical protein</fullName>
    </submittedName>
</protein>
<dbReference type="Proteomes" id="UP000582659">
    <property type="component" value="Unassembled WGS sequence"/>
</dbReference>
<dbReference type="PROSITE" id="PS50103">
    <property type="entry name" value="ZF_C3H1"/>
    <property type="match status" value="3"/>
</dbReference>
<evidence type="ECO:0000259" key="9">
    <source>
        <dbReference type="PROSITE" id="PS50181"/>
    </source>
</evidence>
<feature type="zinc finger region" description="C3H1-type" evidence="5">
    <location>
        <begin position="385"/>
        <end position="412"/>
    </location>
</feature>
<dbReference type="PROSITE" id="PS50181">
    <property type="entry name" value="FBOX"/>
    <property type="match status" value="1"/>
</dbReference>
<organism evidence="10 11">
    <name type="scientific">Bursaphelenchus xylophilus</name>
    <name type="common">Pinewood nematode worm</name>
    <name type="synonym">Aphelenchoides xylophilus</name>
    <dbReference type="NCBI Taxonomy" id="6326"/>
    <lineage>
        <taxon>Eukaryota</taxon>
        <taxon>Metazoa</taxon>
        <taxon>Ecdysozoa</taxon>
        <taxon>Nematoda</taxon>
        <taxon>Chromadorea</taxon>
        <taxon>Rhabditida</taxon>
        <taxon>Tylenchina</taxon>
        <taxon>Tylenchomorpha</taxon>
        <taxon>Aphelenchoidea</taxon>
        <taxon>Aphelenchoididae</taxon>
        <taxon>Bursaphelenchus</taxon>
    </lineage>
</organism>
<name>A0A7I8XLE5_BURXY</name>
<dbReference type="OrthoDB" id="5859752at2759"/>
<dbReference type="GO" id="GO:0008270">
    <property type="term" value="F:zinc ion binding"/>
    <property type="evidence" value="ECO:0007669"/>
    <property type="project" value="UniProtKB-KW"/>
</dbReference>
<keyword evidence="3 5" id="KW-0863">Zinc-finger</keyword>
<evidence type="ECO:0000256" key="2">
    <source>
        <dbReference type="ARBA" id="ARBA00022737"/>
    </source>
</evidence>
<keyword evidence="11" id="KW-1185">Reference proteome</keyword>
<evidence type="ECO:0000256" key="6">
    <source>
        <dbReference type="SAM" id="Coils"/>
    </source>
</evidence>
<proteinExistence type="predicted"/>
<evidence type="ECO:0000256" key="3">
    <source>
        <dbReference type="ARBA" id="ARBA00022771"/>
    </source>
</evidence>
<evidence type="ECO:0000256" key="7">
    <source>
        <dbReference type="SAM" id="MobiDB-lite"/>
    </source>
</evidence>
<dbReference type="EMBL" id="CAJFCV020000001">
    <property type="protein sequence ID" value="CAG9086411.1"/>
    <property type="molecule type" value="Genomic_DNA"/>
</dbReference>
<feature type="domain" description="C3H1-type" evidence="8">
    <location>
        <begin position="423"/>
        <end position="449"/>
    </location>
</feature>
<dbReference type="Pfam" id="PF00646">
    <property type="entry name" value="F-box"/>
    <property type="match status" value="1"/>
</dbReference>
<dbReference type="Gene3D" id="3.30.1370.210">
    <property type="match status" value="2"/>
</dbReference>
<dbReference type="SMART" id="SM00356">
    <property type="entry name" value="ZnF_C3H1"/>
    <property type="match status" value="3"/>
</dbReference>
<feature type="zinc finger region" description="C3H1-type" evidence="5">
    <location>
        <begin position="423"/>
        <end position="449"/>
    </location>
</feature>
<reference evidence="10" key="1">
    <citation type="submission" date="2020-09" db="EMBL/GenBank/DDBJ databases">
        <authorList>
            <person name="Kikuchi T."/>
        </authorList>
    </citation>
    <scope>NUCLEOTIDE SEQUENCE</scope>
    <source>
        <strain evidence="10">Ka4C1</strain>
    </source>
</reference>
<dbReference type="SMR" id="A0A7I8XLE5"/>
<dbReference type="PANTHER" id="PTHR12675:SF6">
    <property type="entry name" value="ZINC FINGER CCCH DOMAIN-CONTAINING PROTEIN 10"/>
    <property type="match status" value="1"/>
</dbReference>
<dbReference type="InterPro" id="IPR036047">
    <property type="entry name" value="F-box-like_dom_sf"/>
</dbReference>
<dbReference type="GO" id="GO:0043484">
    <property type="term" value="P:regulation of RNA splicing"/>
    <property type="evidence" value="ECO:0007669"/>
    <property type="project" value="TreeGrafter"/>
</dbReference>
<sequence>MSHLQNLELELLRSHLTCLQRTSQLLLQAFQQRTNQSDVGGRKRQNATISTDSESKRSRLIPGVDKGTQTDEENPLPLEVFNIVFRFLNRDDLDRCRLVSKSWNALIQRNPALFPRRPINLLKLVCKDNIAHLSATSGHKRKEFSFPKEEMEGGPQLYQTLSRLLKNTSVKRWVVLNVNLSNEIVEKLHKSLTAINLEVVRVEFLAMNLANVSDVAFHKLIGKTIPASQYFLEAVRGARPEHFDRRLMEQESIMRADDFTIYDVESNTDVDMTLEIEDDIILKHIFGNADLPSRNSLYIDSPNVSNTFVKEVLNRFVMSQNMECMVNHVEIAHCRDQTINDYYRGDIIKEYEHSIQVEYSARNRKTNRLLEVNMTKDEESPVRDEDRKDVCRDFLNKVCNRGTRCKFYHPPSTDGSAPRERTQDDFQFCIDYQNQGCFRASCRFIHAPQEEVERYRRTGDVSNILARAIAGVTKADNIQGIPFCKEFQSNRCTRGPRCRYWHVNVEMEREMRNNQPPGCSARLDFRPPQPLLQHPAARRRPAMDDYGDAKRRAFIPPGVGFPDLQRENAELKHEVETLRRELQREKDRCDALLATISQSSAAVQAAAVQSPQPNNFHDPYAMQANRAHYAQKANWYGGAS</sequence>
<dbReference type="Proteomes" id="UP000659654">
    <property type="component" value="Unassembled WGS sequence"/>
</dbReference>
<dbReference type="SUPFAM" id="SSF81383">
    <property type="entry name" value="F-box domain"/>
    <property type="match status" value="1"/>
</dbReference>
<dbReference type="Gene3D" id="1.20.1280.50">
    <property type="match status" value="1"/>
</dbReference>
<keyword evidence="1 5" id="KW-0479">Metal-binding</keyword>
<comment type="caution">
    <text evidence="10">The sequence shown here is derived from an EMBL/GenBank/DDBJ whole genome shotgun (WGS) entry which is preliminary data.</text>
</comment>
<evidence type="ECO:0000256" key="4">
    <source>
        <dbReference type="ARBA" id="ARBA00022833"/>
    </source>
</evidence>
<feature type="domain" description="C3H1-type" evidence="8">
    <location>
        <begin position="478"/>
        <end position="505"/>
    </location>
</feature>
<dbReference type="AlphaFoldDB" id="A0A7I8XLE5"/>
<dbReference type="GO" id="GO:0003723">
    <property type="term" value="F:RNA binding"/>
    <property type="evidence" value="ECO:0007669"/>
    <property type="project" value="TreeGrafter"/>
</dbReference>
<evidence type="ECO:0000313" key="11">
    <source>
        <dbReference type="Proteomes" id="UP000659654"/>
    </source>
</evidence>
<feature type="zinc finger region" description="C3H1-type" evidence="5">
    <location>
        <begin position="478"/>
        <end position="505"/>
    </location>
</feature>
<keyword evidence="4 5" id="KW-0862">Zinc</keyword>
<keyword evidence="6" id="KW-0175">Coiled coil</keyword>
<feature type="coiled-coil region" evidence="6">
    <location>
        <begin position="561"/>
        <end position="595"/>
    </location>
</feature>
<feature type="domain" description="C3H1-type" evidence="8">
    <location>
        <begin position="385"/>
        <end position="412"/>
    </location>
</feature>
<evidence type="ECO:0000259" key="8">
    <source>
        <dbReference type="PROSITE" id="PS50103"/>
    </source>
</evidence>
<feature type="region of interest" description="Disordered" evidence="7">
    <location>
        <begin position="36"/>
        <end position="72"/>
    </location>
</feature>
<dbReference type="EMBL" id="CAJFDI010000001">
    <property type="protein sequence ID" value="CAD5210453.1"/>
    <property type="molecule type" value="Genomic_DNA"/>
</dbReference>
<dbReference type="InterPro" id="IPR001810">
    <property type="entry name" value="F-box_dom"/>
</dbReference>
<dbReference type="InterPro" id="IPR000571">
    <property type="entry name" value="Znf_CCCH"/>
</dbReference>
<feature type="domain" description="F-box" evidence="9">
    <location>
        <begin position="70"/>
        <end position="117"/>
    </location>
</feature>
<keyword evidence="2" id="KW-0677">Repeat</keyword>
<evidence type="ECO:0000256" key="1">
    <source>
        <dbReference type="ARBA" id="ARBA00022723"/>
    </source>
</evidence>
<dbReference type="Pfam" id="PF00642">
    <property type="entry name" value="zf-CCCH"/>
    <property type="match status" value="1"/>
</dbReference>